<evidence type="ECO:0000256" key="1">
    <source>
        <dbReference type="ARBA" id="ARBA00007409"/>
    </source>
</evidence>
<proteinExistence type="inferred from homology"/>
<dbReference type="CDD" id="cd03046">
    <property type="entry name" value="GST_N_GTT1_like"/>
    <property type="match status" value="1"/>
</dbReference>
<name>A0A6G1IMF4_9PLEO</name>
<dbReference type="Pfam" id="PF13409">
    <property type="entry name" value="GST_N_2"/>
    <property type="match status" value="1"/>
</dbReference>
<dbReference type="InterPro" id="IPR036282">
    <property type="entry name" value="Glutathione-S-Trfase_C_sf"/>
</dbReference>
<organism evidence="3 4">
    <name type="scientific">Lentithecium fluviatile CBS 122367</name>
    <dbReference type="NCBI Taxonomy" id="1168545"/>
    <lineage>
        <taxon>Eukaryota</taxon>
        <taxon>Fungi</taxon>
        <taxon>Dikarya</taxon>
        <taxon>Ascomycota</taxon>
        <taxon>Pezizomycotina</taxon>
        <taxon>Dothideomycetes</taxon>
        <taxon>Pleosporomycetidae</taxon>
        <taxon>Pleosporales</taxon>
        <taxon>Massarineae</taxon>
        <taxon>Lentitheciaceae</taxon>
        <taxon>Lentithecium</taxon>
    </lineage>
</organism>
<protein>
    <recommendedName>
        <fullName evidence="2">GST N-terminal domain-containing protein</fullName>
    </recommendedName>
</protein>
<dbReference type="EMBL" id="MU005603">
    <property type="protein sequence ID" value="KAF2679402.1"/>
    <property type="molecule type" value="Genomic_DNA"/>
</dbReference>
<dbReference type="OrthoDB" id="2309723at2759"/>
<keyword evidence="4" id="KW-1185">Reference proteome</keyword>
<dbReference type="Gene3D" id="3.40.30.10">
    <property type="entry name" value="Glutaredoxin"/>
    <property type="match status" value="1"/>
</dbReference>
<comment type="similarity">
    <text evidence="1">Belongs to the GST superfamily.</text>
</comment>
<reference evidence="3" key="1">
    <citation type="journal article" date="2020" name="Stud. Mycol.">
        <title>101 Dothideomycetes genomes: a test case for predicting lifestyles and emergence of pathogens.</title>
        <authorList>
            <person name="Haridas S."/>
            <person name="Albert R."/>
            <person name="Binder M."/>
            <person name="Bloem J."/>
            <person name="Labutti K."/>
            <person name="Salamov A."/>
            <person name="Andreopoulos B."/>
            <person name="Baker S."/>
            <person name="Barry K."/>
            <person name="Bills G."/>
            <person name="Bluhm B."/>
            <person name="Cannon C."/>
            <person name="Castanera R."/>
            <person name="Culley D."/>
            <person name="Daum C."/>
            <person name="Ezra D."/>
            <person name="Gonzalez J."/>
            <person name="Henrissat B."/>
            <person name="Kuo A."/>
            <person name="Liang C."/>
            <person name="Lipzen A."/>
            <person name="Lutzoni F."/>
            <person name="Magnuson J."/>
            <person name="Mondo S."/>
            <person name="Nolan M."/>
            <person name="Ohm R."/>
            <person name="Pangilinan J."/>
            <person name="Park H.-J."/>
            <person name="Ramirez L."/>
            <person name="Alfaro M."/>
            <person name="Sun H."/>
            <person name="Tritt A."/>
            <person name="Yoshinaga Y."/>
            <person name="Zwiers L.-H."/>
            <person name="Turgeon B."/>
            <person name="Goodwin S."/>
            <person name="Spatafora J."/>
            <person name="Crous P."/>
            <person name="Grigoriev I."/>
        </authorList>
    </citation>
    <scope>NUCLEOTIDE SEQUENCE</scope>
    <source>
        <strain evidence="3">CBS 122367</strain>
    </source>
</reference>
<accession>A0A6G1IMF4</accession>
<dbReference type="Proteomes" id="UP000799291">
    <property type="component" value="Unassembled WGS sequence"/>
</dbReference>
<evidence type="ECO:0000313" key="3">
    <source>
        <dbReference type="EMBL" id="KAF2679402.1"/>
    </source>
</evidence>
<dbReference type="InterPro" id="IPR036249">
    <property type="entry name" value="Thioredoxin-like_sf"/>
</dbReference>
<dbReference type="InterPro" id="IPR004046">
    <property type="entry name" value="GST_C"/>
</dbReference>
<evidence type="ECO:0000313" key="4">
    <source>
        <dbReference type="Proteomes" id="UP000799291"/>
    </source>
</evidence>
<dbReference type="Gene3D" id="1.20.1050.10">
    <property type="match status" value="1"/>
</dbReference>
<dbReference type="Pfam" id="PF00043">
    <property type="entry name" value="GST_C"/>
    <property type="match status" value="1"/>
</dbReference>
<sequence>MPPITLHFLQASRSIRIAWLLSELNLDYDVNFADRLPNMKSPEDFKTVTGNPLGKAPALRDGGVTVYESPPMIHAAEATFMLHALAITYFPWNIPSSVSPNIRQQTEAGLSINVQKDLDWLETELSLSTGPWLCGSELTAADIMMQFSIDFIMKTELGTGGRSWPKIEKWLRDCGECGSYRRAMEKTGYELTFKLPEVK</sequence>
<dbReference type="SUPFAM" id="SSF47616">
    <property type="entry name" value="GST C-terminal domain-like"/>
    <property type="match status" value="1"/>
</dbReference>
<dbReference type="PROSITE" id="PS50404">
    <property type="entry name" value="GST_NTER"/>
    <property type="match status" value="1"/>
</dbReference>
<dbReference type="AlphaFoldDB" id="A0A6G1IMF4"/>
<dbReference type="PANTHER" id="PTHR44051:SF9">
    <property type="entry name" value="GLUTATHIONE S-TRANSFERASE 1"/>
    <property type="match status" value="1"/>
</dbReference>
<evidence type="ECO:0000259" key="2">
    <source>
        <dbReference type="PROSITE" id="PS50404"/>
    </source>
</evidence>
<dbReference type="SUPFAM" id="SSF52833">
    <property type="entry name" value="Thioredoxin-like"/>
    <property type="match status" value="1"/>
</dbReference>
<gene>
    <name evidence="3" type="ORF">K458DRAFT_445770</name>
</gene>
<dbReference type="InterPro" id="IPR004045">
    <property type="entry name" value="Glutathione_S-Trfase_N"/>
</dbReference>
<feature type="domain" description="GST N-terminal" evidence="2">
    <location>
        <begin position="1"/>
        <end position="84"/>
    </location>
</feature>
<dbReference type="PANTHER" id="PTHR44051">
    <property type="entry name" value="GLUTATHIONE S-TRANSFERASE-RELATED"/>
    <property type="match status" value="1"/>
</dbReference>